<evidence type="ECO:0000313" key="2">
    <source>
        <dbReference type="Proteomes" id="UP000000758"/>
    </source>
</evidence>
<dbReference type="EMBL" id="DP000238">
    <property type="protein sequence ID" value="ABK77406.1"/>
    <property type="molecule type" value="Genomic_DNA"/>
</dbReference>
<evidence type="ECO:0008006" key="3">
    <source>
        <dbReference type="Google" id="ProtNLM"/>
    </source>
</evidence>
<sequence length="207" mass="23496">MYLHEALRGHIRLRLHPAATYMQPGGSIMGTNAELEKVYFDTMLYIYEYIEENAESGCAFARIKDGGFLLKVSVLNRIEMHGYMAKHLPNFQKIDPLQVPEVVNDGFDKIMGQINERGAVCETSLEGIDAYAMLDATLEAHRLSRRYFYEHGKIADSMDMLHLKAAENMGCSKFVTKDRALLSLRGHGLFPNMRILSIGDFCNQRGR</sequence>
<dbReference type="AlphaFoldDB" id="A0RVN9"/>
<evidence type="ECO:0000313" key="1">
    <source>
        <dbReference type="EMBL" id="ABK77406.1"/>
    </source>
</evidence>
<dbReference type="HOGENOM" id="CLU_1387531_0_0_2"/>
<reference evidence="1 2" key="1">
    <citation type="journal article" date="2006" name="Proc. Natl. Acad. Sci. U.S.A.">
        <title>Genomic analysis of the uncultivated marine crenarchaeote Cenarchaeum symbiosum.</title>
        <authorList>
            <person name="Hallam S.J."/>
            <person name="Konstantinidis K.T."/>
            <person name="Putnam N."/>
            <person name="Schleper C."/>
            <person name="Watanabe Y."/>
            <person name="Sugahara J."/>
            <person name="Preston C."/>
            <person name="de la Torre J."/>
            <person name="Richardson P.M."/>
            <person name="DeLong E.F."/>
        </authorList>
    </citation>
    <scope>NUCLEOTIDE SEQUENCE [LARGE SCALE GENOMIC DNA]</scope>
    <source>
        <strain evidence="2">A</strain>
    </source>
</reference>
<dbReference type="KEGG" id="csy:CENSYa_0773"/>
<gene>
    <name evidence="1" type="ordered locus">CENSYa_0773</name>
</gene>
<dbReference type="EnsemblBacteria" id="ABK77406">
    <property type="protein sequence ID" value="ABK77406"/>
    <property type="gene ID" value="CENSYa_0773"/>
</dbReference>
<accession>A0RVN9</accession>
<organism evidence="1 2">
    <name type="scientific">Cenarchaeum symbiosum (strain A)</name>
    <dbReference type="NCBI Taxonomy" id="414004"/>
    <lineage>
        <taxon>Archaea</taxon>
        <taxon>Nitrososphaerota</taxon>
        <taxon>Candidatus Cenarchaeales</taxon>
        <taxon>Candidatus Cenarchaeaceae</taxon>
        <taxon>Candidatus Cenarchaeum</taxon>
    </lineage>
</organism>
<keyword evidence="2" id="KW-1185">Reference proteome</keyword>
<protein>
    <recommendedName>
        <fullName evidence="3">PIN domain-containing protein</fullName>
    </recommendedName>
</protein>
<name>A0RVN9_CENSY</name>
<proteinExistence type="predicted"/>
<dbReference type="STRING" id="414004.CENSYa_0773"/>
<dbReference type="Proteomes" id="UP000000758">
    <property type="component" value="Chromosome"/>
</dbReference>